<dbReference type="PANTHER" id="PTHR48027">
    <property type="entry name" value="HETEROGENEOUS NUCLEAR RIBONUCLEOPROTEIN 87F-RELATED"/>
    <property type="match status" value="1"/>
</dbReference>
<protein>
    <recommendedName>
        <fullName evidence="4">RRM domain-containing protein</fullName>
    </recommendedName>
</protein>
<evidence type="ECO:0000313" key="6">
    <source>
        <dbReference type="Proteomes" id="UP000594263"/>
    </source>
</evidence>
<dbReference type="EnsemblPlants" id="Kaladp0081s0054.1.v1.1">
    <property type="protein sequence ID" value="Kaladp0081s0054.1.v1.1"/>
    <property type="gene ID" value="Kaladp0081s0054.v1.1"/>
</dbReference>
<reference evidence="5" key="1">
    <citation type="submission" date="2021-01" db="UniProtKB">
        <authorList>
            <consortium name="EnsemblPlants"/>
        </authorList>
    </citation>
    <scope>IDENTIFICATION</scope>
</reference>
<dbReference type="GO" id="GO:0003723">
    <property type="term" value="F:RNA binding"/>
    <property type="evidence" value="ECO:0007669"/>
    <property type="project" value="UniProtKB-UniRule"/>
</dbReference>
<dbReference type="OMA" id="EARNDQY"/>
<dbReference type="InterPro" id="IPR048289">
    <property type="entry name" value="RRM2_NsCP33-like"/>
</dbReference>
<dbReference type="InterPro" id="IPR000504">
    <property type="entry name" value="RRM_dom"/>
</dbReference>
<dbReference type="Proteomes" id="UP000594263">
    <property type="component" value="Unplaced"/>
</dbReference>
<name>A0A7N0UQ39_KALFE</name>
<keyword evidence="6" id="KW-1185">Reference proteome</keyword>
<dbReference type="CDD" id="cd21608">
    <property type="entry name" value="RRM2_NsCP33_like"/>
    <property type="match status" value="1"/>
</dbReference>
<proteinExistence type="predicted"/>
<dbReference type="Gene3D" id="3.30.70.330">
    <property type="match status" value="1"/>
</dbReference>
<dbReference type="Gramene" id="Kaladp0081s0054.1.v1.1">
    <property type="protein sequence ID" value="Kaladp0081s0054.1.v1.1"/>
    <property type="gene ID" value="Kaladp0081s0054.v1.1"/>
</dbReference>
<feature type="compositionally biased region" description="Gly residues" evidence="3">
    <location>
        <begin position="121"/>
        <end position="134"/>
    </location>
</feature>
<evidence type="ECO:0000313" key="5">
    <source>
        <dbReference type="EnsemblPlants" id="Kaladp0081s0054.1.v1.1"/>
    </source>
</evidence>
<evidence type="ECO:0000256" key="3">
    <source>
        <dbReference type="SAM" id="MobiDB-lite"/>
    </source>
</evidence>
<dbReference type="Pfam" id="PF00076">
    <property type="entry name" value="RRM_1"/>
    <property type="match status" value="1"/>
</dbReference>
<dbReference type="InterPro" id="IPR035979">
    <property type="entry name" value="RBD_domain_sf"/>
</dbReference>
<keyword evidence="1 2" id="KW-0694">RNA-binding</keyword>
<dbReference type="InterPro" id="IPR052462">
    <property type="entry name" value="SLIRP/GR-RBP-like"/>
</dbReference>
<evidence type="ECO:0000256" key="2">
    <source>
        <dbReference type="PROSITE-ProRule" id="PRU00176"/>
    </source>
</evidence>
<dbReference type="AlphaFoldDB" id="A0A7N0UQ39"/>
<feature type="domain" description="RRM" evidence="4">
    <location>
        <begin position="38"/>
        <end position="115"/>
    </location>
</feature>
<feature type="region of interest" description="Disordered" evidence="3">
    <location>
        <begin position="114"/>
        <end position="134"/>
    </location>
</feature>
<dbReference type="PROSITE" id="PS50102">
    <property type="entry name" value="RRM"/>
    <property type="match status" value="1"/>
</dbReference>
<dbReference type="SUPFAM" id="SSF54928">
    <property type="entry name" value="RNA-binding domain, RBD"/>
    <property type="match status" value="1"/>
</dbReference>
<evidence type="ECO:0000256" key="1">
    <source>
        <dbReference type="ARBA" id="ARBA00022884"/>
    </source>
</evidence>
<dbReference type="SMART" id="SM00360">
    <property type="entry name" value="RRM"/>
    <property type="match status" value="1"/>
</dbReference>
<dbReference type="InterPro" id="IPR012677">
    <property type="entry name" value="Nucleotide-bd_a/b_plait_sf"/>
</dbReference>
<evidence type="ECO:0000259" key="4">
    <source>
        <dbReference type="PROSITE" id="PS50102"/>
    </source>
</evidence>
<sequence>MAFAGRFGGLVRQGLYQKSSSYVAPIASMLNAVRDMSSKLFVGGLSWGTDDQSLKDAFSTYGEVIDARVITDRETGRSRGFGFVSYADDQSASAALGMDGQELQGRNIRVSYATERVSSPRGGGGGGDFGGGYQ</sequence>
<organism evidence="5 6">
    <name type="scientific">Kalanchoe fedtschenkoi</name>
    <name type="common">Lavender scallops</name>
    <name type="synonym">South American air plant</name>
    <dbReference type="NCBI Taxonomy" id="63787"/>
    <lineage>
        <taxon>Eukaryota</taxon>
        <taxon>Viridiplantae</taxon>
        <taxon>Streptophyta</taxon>
        <taxon>Embryophyta</taxon>
        <taxon>Tracheophyta</taxon>
        <taxon>Spermatophyta</taxon>
        <taxon>Magnoliopsida</taxon>
        <taxon>eudicotyledons</taxon>
        <taxon>Gunneridae</taxon>
        <taxon>Pentapetalae</taxon>
        <taxon>Saxifragales</taxon>
        <taxon>Crassulaceae</taxon>
        <taxon>Kalanchoe</taxon>
    </lineage>
</organism>
<accession>A0A7N0UQ39</accession>